<feature type="compositionally biased region" description="Polar residues" evidence="1">
    <location>
        <begin position="7"/>
        <end position="20"/>
    </location>
</feature>
<protein>
    <submittedName>
        <fullName evidence="2">Uncharacterized protein</fullName>
    </submittedName>
</protein>
<evidence type="ECO:0000256" key="1">
    <source>
        <dbReference type="SAM" id="MobiDB-lite"/>
    </source>
</evidence>
<dbReference type="AlphaFoldDB" id="A0A9P8M1D5"/>
<comment type="caution">
    <text evidence="2">The sequence shown here is derived from an EMBL/GenBank/DDBJ whole genome shotgun (WGS) entry which is preliminary data.</text>
</comment>
<keyword evidence="3" id="KW-1185">Reference proteome</keyword>
<feature type="region of interest" description="Disordered" evidence="1">
    <location>
        <begin position="1"/>
        <end position="20"/>
    </location>
</feature>
<evidence type="ECO:0000313" key="2">
    <source>
        <dbReference type="EMBL" id="KAH0592421.1"/>
    </source>
</evidence>
<feature type="region of interest" description="Disordered" evidence="1">
    <location>
        <begin position="39"/>
        <end position="120"/>
    </location>
</feature>
<organism evidence="2 3">
    <name type="scientific">Metarhizium humberi</name>
    <dbReference type="NCBI Taxonomy" id="2596975"/>
    <lineage>
        <taxon>Eukaryota</taxon>
        <taxon>Fungi</taxon>
        <taxon>Dikarya</taxon>
        <taxon>Ascomycota</taxon>
        <taxon>Pezizomycotina</taxon>
        <taxon>Sordariomycetes</taxon>
        <taxon>Hypocreomycetidae</taxon>
        <taxon>Hypocreales</taxon>
        <taxon>Clavicipitaceae</taxon>
        <taxon>Metarhizium</taxon>
    </lineage>
</organism>
<gene>
    <name evidence="2" type="ORF">MHUMG1_09807</name>
</gene>
<accession>A0A9P8M1D5</accession>
<name>A0A9P8M1D5_9HYPO</name>
<feature type="compositionally biased region" description="Low complexity" evidence="1">
    <location>
        <begin position="103"/>
        <end position="112"/>
    </location>
</feature>
<proteinExistence type="predicted"/>
<evidence type="ECO:0000313" key="3">
    <source>
        <dbReference type="Proteomes" id="UP000764110"/>
    </source>
</evidence>
<dbReference type="Proteomes" id="UP000764110">
    <property type="component" value="Unassembled WGS sequence"/>
</dbReference>
<reference evidence="2 3" key="1">
    <citation type="submission" date="2020-07" db="EMBL/GenBank/DDBJ databases">
        <title>Metarhizium humberi genome.</title>
        <authorList>
            <person name="Lysoe E."/>
        </authorList>
    </citation>
    <scope>NUCLEOTIDE SEQUENCE [LARGE SCALE GENOMIC DNA]</scope>
    <source>
        <strain evidence="2 3">ESALQ1638</strain>
    </source>
</reference>
<sequence>MEHSRTKSTSASPETSISILPRTVSTLLPEDLCLSHHLAAATRAQPRSPRKSTNSSTNPVPEAPGTNERSLHNPITTFLRTKEPLSATGGVYISPRRNRVPRLARGAQAARDATARARDI</sequence>
<dbReference type="EMBL" id="JACEFI010000031">
    <property type="protein sequence ID" value="KAH0592421.1"/>
    <property type="molecule type" value="Genomic_DNA"/>
</dbReference>